<dbReference type="EMBL" id="JACEFB010000003">
    <property type="protein sequence ID" value="MBA2225959.1"/>
    <property type="molecule type" value="Genomic_DNA"/>
</dbReference>
<evidence type="ECO:0008006" key="3">
    <source>
        <dbReference type="Google" id="ProtNLM"/>
    </source>
</evidence>
<proteinExistence type="predicted"/>
<organism evidence="1 2">
    <name type="scientific">Thermogemmata fonticola</name>
    <dbReference type="NCBI Taxonomy" id="2755323"/>
    <lineage>
        <taxon>Bacteria</taxon>
        <taxon>Pseudomonadati</taxon>
        <taxon>Planctomycetota</taxon>
        <taxon>Planctomycetia</taxon>
        <taxon>Gemmatales</taxon>
        <taxon>Gemmataceae</taxon>
        <taxon>Thermogemmata</taxon>
    </lineage>
</organism>
<dbReference type="PANTHER" id="PTHR22946:SF8">
    <property type="entry name" value="ACETYL XYLAN ESTERASE DOMAIN-CONTAINING PROTEIN"/>
    <property type="match status" value="1"/>
</dbReference>
<dbReference type="Proteomes" id="UP000542342">
    <property type="component" value="Unassembled WGS sequence"/>
</dbReference>
<dbReference type="PANTHER" id="PTHR22946">
    <property type="entry name" value="DIENELACTONE HYDROLASE DOMAIN-CONTAINING PROTEIN-RELATED"/>
    <property type="match status" value="1"/>
</dbReference>
<accession>A0A7V8VDC8</accession>
<gene>
    <name evidence="1" type="ORF">H0921_07275</name>
</gene>
<dbReference type="InterPro" id="IPR050261">
    <property type="entry name" value="FrsA_esterase"/>
</dbReference>
<name>A0A7V8VDC8_9BACT</name>
<sequence length="802" mass="89898">MWYHRYWLVGCVWFGVWCSVTISGERREEVQEALRQLTADVYPEKSAEGQALRQGWPRRLAEQLQQANRRSSEEWQRLQSREEWEAFRLQKLQRLRQGLNIPEAPPKPRRTVVTGTIAGEGYRIEKLVYESRPGLWVSANLYLPQQRRGRPAGLILVHSHHTPKWHGELQDMGIVWAKAGAAVLVPDLLGHGERRIHPFVDEKSFPGPFRPGRQDYYFRYNLALQLYLLGETLMGWMVHDLRCGVSVLLDHAGVDEKRIGILGSVAGGGDVAAVTAAVDERIKAAVIFNFGGPEPEDPYPLPEDAEASFPYAGSGSWESTRNLIRSAGDGFLPWVIVGSIAPRGLCYAHEFSWDRQRDPVWKRLQRIWNWYGAEKQLRSAQGKGRLTGKPPESTHCTHIGAVHRQAGVYQALEAWFGLKPPEAENTQRYSAAELTCWTPQARQTLQPQPWEEWLPRYAALQEPRQPSDKPLPNAEVLWQRWCQQHKQPVSAVPTSQVVRQQPWPGGVAHWVLLRNLDGMPIPVLFLSPPQADWQGHVVLVVCSQGKASFLKEKAAGVARLLQRGIAVCLVDVRDTGETATSRTPGRTSASTSHAATALMLGMAVEEFRLFDLLAVYHWLRRAVGADLRLNRKVERLALWGENLAPCQPADMLVAVPWDAPQLPPFADPSGPRLALMLSGVCSDVEAVYAPGDLATYRSVLESPFVYLPLAAIRPGLLRRESEGTDRDTPALALLSRARALRLEALVNSRNQAHSQKELDSLLSPLAKQRPASKPDFPARFVVQSDRSSAEVIADWLVRCLTP</sequence>
<reference evidence="1 2" key="1">
    <citation type="submission" date="2020-07" db="EMBL/GenBank/DDBJ databases">
        <title>Thermogemmata thermophila gen. nov., sp. nov., a novel moderate thermophilic planctomycete from a Kamchatka hot spring.</title>
        <authorList>
            <person name="Elcheninov A.G."/>
            <person name="Podosokorskaya O.A."/>
            <person name="Kovaleva O.L."/>
            <person name="Novikov A."/>
            <person name="Bonch-Osmolovskaya E.A."/>
            <person name="Toshchakov S.V."/>
            <person name="Kublanov I.V."/>
        </authorList>
    </citation>
    <scope>NUCLEOTIDE SEQUENCE [LARGE SCALE GENOMIC DNA]</scope>
    <source>
        <strain evidence="1 2">2918</strain>
    </source>
</reference>
<keyword evidence="2" id="KW-1185">Reference proteome</keyword>
<dbReference type="InterPro" id="IPR029058">
    <property type="entry name" value="AB_hydrolase_fold"/>
</dbReference>
<dbReference type="RefSeq" id="WP_194537382.1">
    <property type="nucleotide sequence ID" value="NZ_JACEFB010000003.1"/>
</dbReference>
<dbReference type="Gene3D" id="3.40.50.1820">
    <property type="entry name" value="alpha/beta hydrolase"/>
    <property type="match status" value="2"/>
</dbReference>
<evidence type="ECO:0000313" key="1">
    <source>
        <dbReference type="EMBL" id="MBA2225959.1"/>
    </source>
</evidence>
<dbReference type="AlphaFoldDB" id="A0A7V8VDC8"/>
<dbReference type="SUPFAM" id="SSF53474">
    <property type="entry name" value="alpha/beta-Hydrolases"/>
    <property type="match status" value="2"/>
</dbReference>
<evidence type="ECO:0000313" key="2">
    <source>
        <dbReference type="Proteomes" id="UP000542342"/>
    </source>
</evidence>
<comment type="caution">
    <text evidence="1">The sequence shown here is derived from an EMBL/GenBank/DDBJ whole genome shotgun (WGS) entry which is preliminary data.</text>
</comment>
<protein>
    <recommendedName>
        <fullName evidence="3">Acetyl xylan esterase domain-containing protein</fullName>
    </recommendedName>
</protein>